<evidence type="ECO:0000256" key="7">
    <source>
        <dbReference type="ARBA" id="ARBA00025067"/>
    </source>
</evidence>
<comment type="catalytic activity">
    <reaction evidence="8">
        <text>(6S)-5,6,7,8-tetrahydrofolate + NADP(+) = 7,8-dihydrofolate + NADPH + H(+)</text>
        <dbReference type="Rhea" id="RHEA:15009"/>
        <dbReference type="ChEBI" id="CHEBI:15378"/>
        <dbReference type="ChEBI" id="CHEBI:57451"/>
        <dbReference type="ChEBI" id="CHEBI:57453"/>
        <dbReference type="ChEBI" id="CHEBI:57783"/>
        <dbReference type="ChEBI" id="CHEBI:58349"/>
        <dbReference type="EC" id="1.5.1.3"/>
    </reaction>
</comment>
<evidence type="ECO:0000256" key="4">
    <source>
        <dbReference type="ARBA" id="ARBA00022563"/>
    </source>
</evidence>
<evidence type="ECO:0000256" key="6">
    <source>
        <dbReference type="ARBA" id="ARBA00023002"/>
    </source>
</evidence>
<comment type="function">
    <text evidence="7 8">Key enzyme in folate metabolism. Catalyzes an essential reaction for de novo glycine and purine synthesis, and for DNA precursor synthesis.</text>
</comment>
<dbReference type="SUPFAM" id="SSF53597">
    <property type="entry name" value="Dihydrofolate reductase-like"/>
    <property type="match status" value="1"/>
</dbReference>
<accession>A0A2H0VAM4</accession>
<dbReference type="PIRSF" id="PIRSF000194">
    <property type="entry name" value="DHFR"/>
    <property type="match status" value="1"/>
</dbReference>
<sequence>MKISLIAAHGKNLEIGKGNKLLWQLPEDMARFKQITTGHVVIMGSHTFKSIGRPLPNRTNIVLTHNKSYKTEGALTAYSINEALKLGEELEKNEIFIIGGGQIYREFLPSADKLYITLVDREYPDADTFFPRYDDVFKNVAFKEEHEYNGLKYTFINLKK</sequence>
<dbReference type="FunFam" id="3.40.430.10:FF:000001">
    <property type="entry name" value="Dihydrofolate reductase"/>
    <property type="match status" value="1"/>
</dbReference>
<comment type="caution">
    <text evidence="10">The sequence shown here is derived from an EMBL/GenBank/DDBJ whole genome shotgun (WGS) entry which is preliminary data.</text>
</comment>
<dbReference type="InterPro" id="IPR001796">
    <property type="entry name" value="DHFR_dom"/>
</dbReference>
<dbReference type="InterPro" id="IPR012259">
    <property type="entry name" value="DHFR"/>
</dbReference>
<dbReference type="GO" id="GO:0070401">
    <property type="term" value="F:NADP+ binding"/>
    <property type="evidence" value="ECO:0007669"/>
    <property type="project" value="UniProtKB-ARBA"/>
</dbReference>
<dbReference type="GO" id="GO:0016301">
    <property type="term" value="F:kinase activity"/>
    <property type="evidence" value="ECO:0007669"/>
    <property type="project" value="UniProtKB-KW"/>
</dbReference>
<evidence type="ECO:0000313" key="10">
    <source>
        <dbReference type="EMBL" id="PIR96135.1"/>
    </source>
</evidence>
<name>A0A2H0VAM4_9BACT</name>
<comment type="pathway">
    <text evidence="1 8">Cofactor biosynthesis; tetrahydrofolate biosynthesis; 5,6,7,8-tetrahydrofolate from 7,8-dihydrofolate: step 1/1.</text>
</comment>
<evidence type="ECO:0000256" key="3">
    <source>
        <dbReference type="ARBA" id="ARBA00012856"/>
    </source>
</evidence>
<dbReference type="CDD" id="cd00209">
    <property type="entry name" value="DHFR"/>
    <property type="match status" value="1"/>
</dbReference>
<dbReference type="EC" id="1.5.1.3" evidence="3 8"/>
<dbReference type="PANTHER" id="PTHR48069">
    <property type="entry name" value="DIHYDROFOLATE REDUCTASE"/>
    <property type="match status" value="1"/>
</dbReference>
<dbReference type="Proteomes" id="UP000230922">
    <property type="component" value="Unassembled WGS sequence"/>
</dbReference>
<dbReference type="GO" id="GO:0004146">
    <property type="term" value="F:dihydrofolate reductase activity"/>
    <property type="evidence" value="ECO:0007669"/>
    <property type="project" value="UniProtKB-EC"/>
</dbReference>
<dbReference type="PROSITE" id="PS51330">
    <property type="entry name" value="DHFR_2"/>
    <property type="match status" value="1"/>
</dbReference>
<evidence type="ECO:0000259" key="9">
    <source>
        <dbReference type="PROSITE" id="PS51330"/>
    </source>
</evidence>
<reference evidence="11" key="1">
    <citation type="submission" date="2017-09" db="EMBL/GenBank/DDBJ databases">
        <title>Depth-based differentiation of microbial function through sediment-hosted aquifers and enrichment of novel symbionts in the deep terrestrial subsurface.</title>
        <authorList>
            <person name="Probst A.J."/>
            <person name="Ladd B."/>
            <person name="Jarett J.K."/>
            <person name="Geller-Mcgrath D.E."/>
            <person name="Sieber C.M.K."/>
            <person name="Emerson J.B."/>
            <person name="Anantharaman K."/>
            <person name="Thomas B.C."/>
            <person name="Malmstrom R."/>
            <person name="Stieglmeier M."/>
            <person name="Klingl A."/>
            <person name="Woyke T."/>
            <person name="Ryan C.M."/>
            <person name="Banfield J.F."/>
        </authorList>
    </citation>
    <scope>NUCLEOTIDE SEQUENCE [LARGE SCALE GENOMIC DNA]</scope>
</reference>
<dbReference type="EMBL" id="PFAK01000045">
    <property type="protein sequence ID" value="PIR96135.1"/>
    <property type="molecule type" value="Genomic_DNA"/>
</dbReference>
<keyword evidence="10" id="KW-0808">Transferase</keyword>
<protein>
    <recommendedName>
        <fullName evidence="3 8">Dihydrofolate reductase</fullName>
        <ecNumber evidence="3 8">1.5.1.3</ecNumber>
    </recommendedName>
</protein>
<keyword evidence="10" id="KW-0418">Kinase</keyword>
<dbReference type="PANTHER" id="PTHR48069:SF3">
    <property type="entry name" value="DIHYDROFOLATE REDUCTASE"/>
    <property type="match status" value="1"/>
</dbReference>
<dbReference type="UniPathway" id="UPA00077">
    <property type="reaction ID" value="UER00158"/>
</dbReference>
<evidence type="ECO:0000256" key="5">
    <source>
        <dbReference type="ARBA" id="ARBA00022857"/>
    </source>
</evidence>
<dbReference type="Gene3D" id="3.40.430.10">
    <property type="entry name" value="Dihydrofolate Reductase, subunit A"/>
    <property type="match status" value="1"/>
</dbReference>
<dbReference type="GO" id="GO:0046452">
    <property type="term" value="P:dihydrofolate metabolic process"/>
    <property type="evidence" value="ECO:0007669"/>
    <property type="project" value="TreeGrafter"/>
</dbReference>
<evidence type="ECO:0000256" key="8">
    <source>
        <dbReference type="PIRNR" id="PIRNR000194"/>
    </source>
</evidence>
<evidence type="ECO:0000256" key="2">
    <source>
        <dbReference type="ARBA" id="ARBA00009539"/>
    </source>
</evidence>
<dbReference type="PRINTS" id="PR00070">
    <property type="entry name" value="DHFR"/>
</dbReference>
<evidence type="ECO:0000256" key="1">
    <source>
        <dbReference type="ARBA" id="ARBA00004903"/>
    </source>
</evidence>
<dbReference type="InterPro" id="IPR024072">
    <property type="entry name" value="DHFR-like_dom_sf"/>
</dbReference>
<dbReference type="Pfam" id="PF00186">
    <property type="entry name" value="DHFR_1"/>
    <property type="match status" value="1"/>
</dbReference>
<dbReference type="GO" id="GO:0046654">
    <property type="term" value="P:tetrahydrofolate biosynthetic process"/>
    <property type="evidence" value="ECO:0007669"/>
    <property type="project" value="UniProtKB-UniPathway"/>
</dbReference>
<organism evidence="10 11">
    <name type="scientific">Candidatus Doudnabacteria bacterium CG10_big_fil_rev_8_21_14_0_10_42_18</name>
    <dbReference type="NCBI Taxonomy" id="1974552"/>
    <lineage>
        <taxon>Bacteria</taxon>
        <taxon>Candidatus Doudnaibacteriota</taxon>
    </lineage>
</organism>
<dbReference type="AlphaFoldDB" id="A0A2H0VAM4"/>
<evidence type="ECO:0000313" key="11">
    <source>
        <dbReference type="Proteomes" id="UP000230922"/>
    </source>
</evidence>
<gene>
    <name evidence="10" type="ORF">COT92_02665</name>
</gene>
<keyword evidence="4 8" id="KW-0554">One-carbon metabolism</keyword>
<comment type="similarity">
    <text evidence="2 8">Belongs to the dihydrofolate reductase family.</text>
</comment>
<keyword evidence="6 8" id="KW-0560">Oxidoreductase</keyword>
<proteinExistence type="inferred from homology"/>
<keyword evidence="5 8" id="KW-0521">NADP</keyword>
<dbReference type="GO" id="GO:0006730">
    <property type="term" value="P:one-carbon metabolic process"/>
    <property type="evidence" value="ECO:0007669"/>
    <property type="project" value="UniProtKB-KW"/>
</dbReference>
<dbReference type="GO" id="GO:0046655">
    <property type="term" value="P:folic acid metabolic process"/>
    <property type="evidence" value="ECO:0007669"/>
    <property type="project" value="TreeGrafter"/>
</dbReference>
<feature type="domain" description="DHFR" evidence="9">
    <location>
        <begin position="2"/>
        <end position="160"/>
    </location>
</feature>
<dbReference type="GO" id="GO:0005829">
    <property type="term" value="C:cytosol"/>
    <property type="evidence" value="ECO:0007669"/>
    <property type="project" value="TreeGrafter"/>
</dbReference>